<dbReference type="PANTHER" id="PTHR12526">
    <property type="entry name" value="GLYCOSYLTRANSFERASE"/>
    <property type="match status" value="1"/>
</dbReference>
<dbReference type="PANTHER" id="PTHR12526:SF634">
    <property type="entry name" value="BLL3361 PROTEIN"/>
    <property type="match status" value="1"/>
</dbReference>
<sequence length="387" mass="41960">MKLLFVSRSTPFHRLGGMEILSWALAKAIVLRGHQVEFLTTGITGFLPGASVDGITVHALDCAAGRYSKAWWSKSRSVFLDQYADNVDLVMGVGGGAHGVLDAKIRGKCRTPVILQSHGTPWGEIVSKLAVRSPISWAGAARNIPYLVRDWRLGHYSGIVSIGPAVDEALRRKPMSKLVHHTPVTMIENGVNEGELRFDPAARSRLRQRLGIGPSTAIVVSLSRVILQKGVRESLVGFARLVSKRPDVAYLIAGEGDAEPMLRALAKDLNIADKVHFLGPVSRADVPMVLSAADVFLFTSLRQEGLAIAPLEAAASGLPAVLSSHLRLPELVARYAPPTEPDAVADALQATLDSAPPRNTTLLPKRYSLEHATTRYLQLFEETISRR</sequence>
<dbReference type="SUPFAM" id="SSF53756">
    <property type="entry name" value="UDP-Glycosyltransferase/glycogen phosphorylase"/>
    <property type="match status" value="1"/>
</dbReference>
<dbReference type="Gene3D" id="3.40.50.2000">
    <property type="entry name" value="Glycogen Phosphorylase B"/>
    <property type="match status" value="2"/>
</dbReference>
<dbReference type="Pfam" id="PF13579">
    <property type="entry name" value="Glyco_trans_4_4"/>
    <property type="match status" value="1"/>
</dbReference>
<dbReference type="GO" id="GO:0016757">
    <property type="term" value="F:glycosyltransferase activity"/>
    <property type="evidence" value="ECO:0007669"/>
    <property type="project" value="InterPro"/>
</dbReference>
<accession>A0AA92H7A8</accession>
<organism evidence="3 4">
    <name type="scientific">Rhizobium rhizogenes</name>
    <name type="common">Agrobacterium rhizogenes</name>
    <dbReference type="NCBI Taxonomy" id="359"/>
    <lineage>
        <taxon>Bacteria</taxon>
        <taxon>Pseudomonadati</taxon>
        <taxon>Pseudomonadota</taxon>
        <taxon>Alphaproteobacteria</taxon>
        <taxon>Hyphomicrobiales</taxon>
        <taxon>Rhizobiaceae</taxon>
        <taxon>Rhizobium/Agrobacterium group</taxon>
        <taxon>Rhizobium</taxon>
    </lineage>
</organism>
<reference evidence="3 4" key="1">
    <citation type="submission" date="2018-04" db="EMBL/GenBank/DDBJ databases">
        <authorList>
            <person name="Hagen T."/>
        </authorList>
    </citation>
    <scope>NUCLEOTIDE SEQUENCE [LARGE SCALE GENOMIC DNA]</scope>
    <source>
        <strain evidence="3 4">TPD7009</strain>
    </source>
</reference>
<dbReference type="InterPro" id="IPR001296">
    <property type="entry name" value="Glyco_trans_1"/>
</dbReference>
<evidence type="ECO:0000259" key="2">
    <source>
        <dbReference type="Pfam" id="PF13579"/>
    </source>
</evidence>
<feature type="domain" description="Glycosyl transferase family 1" evidence="1">
    <location>
        <begin position="205"/>
        <end position="356"/>
    </location>
</feature>
<proteinExistence type="predicted"/>
<evidence type="ECO:0000259" key="1">
    <source>
        <dbReference type="Pfam" id="PF00534"/>
    </source>
</evidence>
<protein>
    <recommendedName>
        <fullName evidence="5">Glycosyltransferase</fullName>
    </recommendedName>
</protein>
<dbReference type="AlphaFoldDB" id="A0AA92H7A8"/>
<gene>
    <name evidence="3" type="ORF">DC430_22315</name>
</gene>
<dbReference type="CDD" id="cd03801">
    <property type="entry name" value="GT4_PimA-like"/>
    <property type="match status" value="1"/>
</dbReference>
<feature type="domain" description="Glycosyltransferase subfamily 4-like N-terminal" evidence="2">
    <location>
        <begin position="16"/>
        <end position="190"/>
    </location>
</feature>
<dbReference type="Proteomes" id="UP000244335">
    <property type="component" value="Unassembled WGS sequence"/>
</dbReference>
<evidence type="ECO:0000313" key="4">
    <source>
        <dbReference type="Proteomes" id="UP000244335"/>
    </source>
</evidence>
<dbReference type="InterPro" id="IPR028098">
    <property type="entry name" value="Glyco_trans_4-like_N"/>
</dbReference>
<name>A0AA92H7A8_RHIRH</name>
<dbReference type="Pfam" id="PF00534">
    <property type="entry name" value="Glycos_transf_1"/>
    <property type="match status" value="1"/>
</dbReference>
<comment type="caution">
    <text evidence="3">The sequence shown here is derived from an EMBL/GenBank/DDBJ whole genome shotgun (WGS) entry which is preliminary data.</text>
</comment>
<dbReference type="EMBL" id="QDFR01000013">
    <property type="protein sequence ID" value="PVE50126.1"/>
    <property type="molecule type" value="Genomic_DNA"/>
</dbReference>
<evidence type="ECO:0000313" key="3">
    <source>
        <dbReference type="EMBL" id="PVE50126.1"/>
    </source>
</evidence>
<evidence type="ECO:0008006" key="5">
    <source>
        <dbReference type="Google" id="ProtNLM"/>
    </source>
</evidence>